<dbReference type="InterPro" id="IPR051616">
    <property type="entry name" value="Cul2-RING_E3_ligase_SR"/>
</dbReference>
<proteinExistence type="predicted"/>
<reference evidence="4 5" key="1">
    <citation type="submission" date="2018-10" db="EMBL/GenBank/DDBJ databases">
        <title>Cohnella sp. M2MS4P-1, whole genome shotgun sequence.</title>
        <authorList>
            <person name="Tuo L."/>
        </authorList>
    </citation>
    <scope>NUCLEOTIDE SEQUENCE [LARGE SCALE GENOMIC DNA]</scope>
    <source>
        <strain evidence="4 5">M2MS4P-1</strain>
    </source>
</reference>
<feature type="repeat" description="ANK" evidence="1">
    <location>
        <begin position="92"/>
        <end position="124"/>
    </location>
</feature>
<dbReference type="Proteomes" id="UP000282076">
    <property type="component" value="Unassembled WGS sequence"/>
</dbReference>
<dbReference type="InterPro" id="IPR038637">
    <property type="entry name" value="NPCBM_sf"/>
</dbReference>
<evidence type="ECO:0000259" key="3">
    <source>
        <dbReference type="Pfam" id="PF08305"/>
    </source>
</evidence>
<protein>
    <recommendedName>
        <fullName evidence="3">Glycosyl hydrolase family 98 putative carbohydrate-binding module domain-containing protein</fullName>
    </recommendedName>
</protein>
<organism evidence="4 5">
    <name type="scientific">Cohnella endophytica</name>
    <dbReference type="NCBI Taxonomy" id="2419778"/>
    <lineage>
        <taxon>Bacteria</taxon>
        <taxon>Bacillati</taxon>
        <taxon>Bacillota</taxon>
        <taxon>Bacilli</taxon>
        <taxon>Bacillales</taxon>
        <taxon>Paenibacillaceae</taxon>
        <taxon>Cohnella</taxon>
    </lineage>
</organism>
<gene>
    <name evidence="4" type="ORF">D7Z26_21770</name>
</gene>
<name>A0A494XAJ3_9BACL</name>
<dbReference type="Gene3D" id="1.25.40.20">
    <property type="entry name" value="Ankyrin repeat-containing domain"/>
    <property type="match status" value="2"/>
</dbReference>
<dbReference type="InterPro" id="IPR013222">
    <property type="entry name" value="Glyco_hyd_98_carb-bd"/>
</dbReference>
<dbReference type="Gene3D" id="2.60.120.1060">
    <property type="entry name" value="NPCBM/NEW2 domain"/>
    <property type="match status" value="1"/>
</dbReference>
<feature type="domain" description="Glycosyl hydrolase family 98 putative carbohydrate-binding module" evidence="3">
    <location>
        <begin position="316"/>
        <end position="389"/>
    </location>
</feature>
<dbReference type="InterPro" id="IPR036770">
    <property type="entry name" value="Ankyrin_rpt-contain_sf"/>
</dbReference>
<evidence type="ECO:0000256" key="1">
    <source>
        <dbReference type="PROSITE-ProRule" id="PRU00023"/>
    </source>
</evidence>
<sequence length="412" mass="43510">MGGKIRTIIGGIQLNNKPKKQTLLLGASSIILTASIALAGCASKEDNARDNLAKLSISYTPDSFVQAAASNDQKALQLFVDAGMTPDTKDSKDETALMIAAQKGNIGAIDLLLKAKSDVNAVNSKGETALSNAVDASQLQAVQRLLDSGADANLMAGSTTLLALAVRSGNVEIVKLLLDKGADSNKQQNGRTVLFEAVQKGLSDVTKILLDAGADPNAQTPEGDNLLFYTLDHDQPENAKQLIEHGTDLALKTKSGVGLLTLAKTKGYSDVADALIAKGVKDVSLLTYTVETTTDGITIPKSADDSAVTLGAHQNHPNPQMTFNLSGSAKSFKATFVSGRKDIESDYNVKLTIEGDGKKLYESDYLSIKTAAQNIDIDVSGIQKLTFSLQADKLFSIVESKGLLQNPTIYLP</sequence>
<feature type="repeat" description="ANK" evidence="1">
    <location>
        <begin position="125"/>
        <end position="157"/>
    </location>
</feature>
<dbReference type="Pfam" id="PF08305">
    <property type="entry name" value="NPCBM"/>
    <property type="match status" value="1"/>
</dbReference>
<dbReference type="AlphaFoldDB" id="A0A494XAJ3"/>
<keyword evidence="5" id="KW-1185">Reference proteome</keyword>
<comment type="caution">
    <text evidence="4">The sequence shown here is derived from an EMBL/GenBank/DDBJ whole genome shotgun (WGS) entry which is preliminary data.</text>
</comment>
<dbReference type="SUPFAM" id="SSF48403">
    <property type="entry name" value="Ankyrin repeat"/>
    <property type="match status" value="1"/>
</dbReference>
<feature type="signal peptide" evidence="2">
    <location>
        <begin position="1"/>
        <end position="39"/>
    </location>
</feature>
<dbReference type="Pfam" id="PF12796">
    <property type="entry name" value="Ank_2"/>
    <property type="match status" value="2"/>
</dbReference>
<dbReference type="PANTHER" id="PTHR46224">
    <property type="entry name" value="ANKYRIN REPEAT FAMILY PROTEIN"/>
    <property type="match status" value="1"/>
</dbReference>
<feature type="repeat" description="ANK" evidence="1">
    <location>
        <begin position="189"/>
        <end position="221"/>
    </location>
</feature>
<feature type="chain" id="PRO_5039233454" description="Glycosyl hydrolase family 98 putative carbohydrate-binding module domain-containing protein" evidence="2">
    <location>
        <begin position="40"/>
        <end position="412"/>
    </location>
</feature>
<dbReference type="EMBL" id="RBZM01000010">
    <property type="protein sequence ID" value="RKP47847.1"/>
    <property type="molecule type" value="Genomic_DNA"/>
</dbReference>
<dbReference type="PROSITE" id="PS50297">
    <property type="entry name" value="ANK_REP_REGION"/>
    <property type="match status" value="4"/>
</dbReference>
<dbReference type="SUPFAM" id="SSF49785">
    <property type="entry name" value="Galactose-binding domain-like"/>
    <property type="match status" value="1"/>
</dbReference>
<feature type="repeat" description="ANK" evidence="1">
    <location>
        <begin position="157"/>
        <end position="189"/>
    </location>
</feature>
<evidence type="ECO:0000256" key="2">
    <source>
        <dbReference type="SAM" id="SignalP"/>
    </source>
</evidence>
<evidence type="ECO:0000313" key="5">
    <source>
        <dbReference type="Proteomes" id="UP000282076"/>
    </source>
</evidence>
<keyword evidence="1" id="KW-0040">ANK repeat</keyword>
<keyword evidence="2" id="KW-0732">Signal</keyword>
<dbReference type="InterPro" id="IPR002110">
    <property type="entry name" value="Ankyrin_rpt"/>
</dbReference>
<accession>A0A494XAJ3</accession>
<dbReference type="InterPro" id="IPR008979">
    <property type="entry name" value="Galactose-bd-like_sf"/>
</dbReference>
<dbReference type="PROSITE" id="PS50088">
    <property type="entry name" value="ANK_REPEAT"/>
    <property type="match status" value="4"/>
</dbReference>
<dbReference type="SMART" id="SM00248">
    <property type="entry name" value="ANK"/>
    <property type="match status" value="6"/>
</dbReference>
<evidence type="ECO:0000313" key="4">
    <source>
        <dbReference type="EMBL" id="RKP47847.1"/>
    </source>
</evidence>